<sequence length="533" mass="62375">MGTYISLSIVPSRISNFEWEQVYDESLKLVNAFPFADVVKGEYFGYELPVYAKAVEKIDPERHWVTRGNLQSKRFAETFTLYRDISHYQSVKLESIQKDIFFEEDRLLIDVFNSKTQGYEYHLYILAIAMLIESRLPSKSMVSGNIDYDQCVKAKQWADQFLSSPIEIPVRVDVDRLLSKSSYVNNEMEQLQFINKWLIAEQEEKFKLIYRHFSRKFFIEWFGNELKAYSSPNQLGALKMLIYFINITADLNDLLDNICKSKYGPQFSDSEIIRAVARTWVCLPREKFSFLDVFAKVSDYPEVMERQFGTVMMDVMLTGREIKTYIPLTEVVQDLEAFLTNTTSDIESMLKQEITKIEDQLLAFHNQIRPALEIKEASTEDKMYLADEDAYLYYDGSTMVLTDEQEFTLKVIAYSIKTFLNREGALKEFLSVPLEKLKLLLAAFVNEKFNMILTEQAWQWIDETDDSLLVRILLVKLIIDDANDLKHLKSHSDVRKAMFENKLLTKIIAVYMDNETKMKEIEKDVSQFDKKMK</sequence>
<dbReference type="Proteomes" id="UP001601059">
    <property type="component" value="Unassembled WGS sequence"/>
</dbReference>
<organism evidence="1 2">
    <name type="scientific">Cytobacillus spartinae</name>
    <dbReference type="NCBI Taxonomy" id="3299023"/>
    <lineage>
        <taxon>Bacteria</taxon>
        <taxon>Bacillati</taxon>
        <taxon>Bacillota</taxon>
        <taxon>Bacilli</taxon>
        <taxon>Bacillales</taxon>
        <taxon>Bacillaceae</taxon>
        <taxon>Cytobacillus</taxon>
    </lineage>
</organism>
<name>A0ABW6KKA4_9BACI</name>
<dbReference type="EMBL" id="JBIACK010000022">
    <property type="protein sequence ID" value="MFE8704002.1"/>
    <property type="molecule type" value="Genomic_DNA"/>
</dbReference>
<dbReference type="RefSeq" id="WP_389364999.1">
    <property type="nucleotide sequence ID" value="NZ_JBIACK010000022.1"/>
</dbReference>
<reference evidence="1 2" key="1">
    <citation type="submission" date="2024-08" db="EMBL/GenBank/DDBJ databases">
        <title>Two novel Cytobacillus novel species.</title>
        <authorList>
            <person name="Liu G."/>
        </authorList>
    </citation>
    <scope>NUCLEOTIDE SEQUENCE [LARGE SCALE GENOMIC DNA]</scope>
    <source>
        <strain evidence="1 2">FJAT-54145</strain>
    </source>
</reference>
<proteinExistence type="predicted"/>
<accession>A0ABW6KKA4</accession>
<comment type="caution">
    <text evidence="1">The sequence shown here is derived from an EMBL/GenBank/DDBJ whole genome shotgun (WGS) entry which is preliminary data.</text>
</comment>
<evidence type="ECO:0000313" key="2">
    <source>
        <dbReference type="Proteomes" id="UP001601059"/>
    </source>
</evidence>
<protein>
    <submittedName>
        <fullName evidence="1">Uncharacterized protein</fullName>
    </submittedName>
</protein>
<evidence type="ECO:0000313" key="1">
    <source>
        <dbReference type="EMBL" id="MFE8704002.1"/>
    </source>
</evidence>
<gene>
    <name evidence="1" type="ORF">ACFYKX_25870</name>
</gene>
<keyword evidence="2" id="KW-1185">Reference proteome</keyword>